<dbReference type="CDD" id="cd12148">
    <property type="entry name" value="fungal_TF_MHR"/>
    <property type="match status" value="1"/>
</dbReference>
<reference evidence="4 5" key="1">
    <citation type="submission" date="2024-07" db="EMBL/GenBank/DDBJ databases">
        <title>Section-level genome sequencing and comparative genomics of Aspergillus sections Usti and Cavernicolus.</title>
        <authorList>
            <consortium name="Lawrence Berkeley National Laboratory"/>
            <person name="Nybo J.L."/>
            <person name="Vesth T.C."/>
            <person name="Theobald S."/>
            <person name="Frisvad J.C."/>
            <person name="Larsen T.O."/>
            <person name="Kjaerboelling I."/>
            <person name="Rothschild-Mancinelli K."/>
            <person name="Lyhne E.K."/>
            <person name="Kogle M.E."/>
            <person name="Barry K."/>
            <person name="Clum A."/>
            <person name="Na H."/>
            <person name="Ledsgaard L."/>
            <person name="Lin J."/>
            <person name="Lipzen A."/>
            <person name="Kuo A."/>
            <person name="Riley R."/>
            <person name="Mondo S."/>
            <person name="Labutti K."/>
            <person name="Haridas S."/>
            <person name="Pangalinan J."/>
            <person name="Salamov A.A."/>
            <person name="Simmons B.A."/>
            <person name="Magnuson J.K."/>
            <person name="Chen J."/>
            <person name="Drula E."/>
            <person name="Henrissat B."/>
            <person name="Wiebenga A."/>
            <person name="Lubbers R.J."/>
            <person name="Gomes A.C."/>
            <person name="Makela M.R."/>
            <person name="Stajich J."/>
            <person name="Grigoriev I.V."/>
            <person name="Mortensen U.H."/>
            <person name="De Vries R.P."/>
            <person name="Baker S.E."/>
            <person name="Andersen M.R."/>
        </authorList>
    </citation>
    <scope>NUCLEOTIDE SEQUENCE [LARGE SCALE GENOMIC DNA]</scope>
    <source>
        <strain evidence="4 5">CBS 209.92</strain>
    </source>
</reference>
<feature type="domain" description="Xylanolytic transcriptional activator regulatory" evidence="3">
    <location>
        <begin position="278"/>
        <end position="350"/>
    </location>
</feature>
<dbReference type="SMART" id="SM00906">
    <property type="entry name" value="Fungal_trans"/>
    <property type="match status" value="1"/>
</dbReference>
<name>A0ABR4GGC4_9EURO</name>
<keyword evidence="1" id="KW-0539">Nucleus</keyword>
<feature type="region of interest" description="Disordered" evidence="2">
    <location>
        <begin position="55"/>
        <end position="77"/>
    </location>
</feature>
<dbReference type="EMBL" id="JBFTWV010000015">
    <property type="protein sequence ID" value="KAL2798032.1"/>
    <property type="molecule type" value="Genomic_DNA"/>
</dbReference>
<dbReference type="Pfam" id="PF04082">
    <property type="entry name" value="Fungal_trans"/>
    <property type="match status" value="1"/>
</dbReference>
<comment type="caution">
    <text evidence="4">The sequence shown here is derived from an EMBL/GenBank/DDBJ whole genome shotgun (WGS) entry which is preliminary data.</text>
</comment>
<dbReference type="Proteomes" id="UP001610563">
    <property type="component" value="Unassembled WGS sequence"/>
</dbReference>
<gene>
    <name evidence="4" type="ORF">BJX66DRAFT_347639</name>
</gene>
<feature type="compositionally biased region" description="Low complexity" evidence="2">
    <location>
        <begin position="11"/>
        <end position="24"/>
    </location>
</feature>
<evidence type="ECO:0000313" key="5">
    <source>
        <dbReference type="Proteomes" id="UP001610563"/>
    </source>
</evidence>
<sequence>MCQLYQTDCISPRTSPPHSSRRPSTLARKVAARTGRAAPVPRPQSPLQITPTSAAASVLQNQQPQSQAHSTGPETTSTNVIGILADAGDNSSHIVGPANVDDSDILESYVSTTPAAGGTRLIRSYSTSDASDRSTRPVLFRTVPKRPVGVASYQCRASEKCALIEKFIEPHADILLDLFFEQTNSCFPILHEGSFRNAYMTNRRNISAALLSNIYASAMIYWNQSPLIRTNRCPDINFVWVQAYEALSSEVFLSPGMSTVISIILNVGGRPSTSIFCNGGMMGLAVAFANALGLNRDPSNWNISPLEKQIRINIWWLVVVQDSWCSLAYGTPLLINRAQHDVPFPTFHGVCANNASPSQTDAATTFISFVTLTQVLGRYLEYVYRAKSSTQETLETPSIEHLELLLGNWEETLSDNVRRTVLRGTKLEGPGAANLRLAYLAVRLLLRRIQLDLDPGTRREGRQSDSPVQLRAKRAAEEVVHFVQELDERHLRGFWHPATGYALTSATSFLLRSALGVRSSNSNAPRSNTVLQIAQEMIDTLRSHRENHGWEIADNCLSNCGEILQNIRAARDYSSPALSSIENLPDIDLSVLDDLISGSGDYLGMEW</sequence>
<organism evidence="4 5">
    <name type="scientific">Aspergillus keveii</name>
    <dbReference type="NCBI Taxonomy" id="714993"/>
    <lineage>
        <taxon>Eukaryota</taxon>
        <taxon>Fungi</taxon>
        <taxon>Dikarya</taxon>
        <taxon>Ascomycota</taxon>
        <taxon>Pezizomycotina</taxon>
        <taxon>Eurotiomycetes</taxon>
        <taxon>Eurotiomycetidae</taxon>
        <taxon>Eurotiales</taxon>
        <taxon>Aspergillaceae</taxon>
        <taxon>Aspergillus</taxon>
        <taxon>Aspergillus subgen. Nidulantes</taxon>
    </lineage>
</organism>
<protein>
    <submittedName>
        <fullName evidence="4">Fungal-specific transcription factor domain-containing protein</fullName>
    </submittedName>
</protein>
<keyword evidence="5" id="KW-1185">Reference proteome</keyword>
<evidence type="ECO:0000259" key="3">
    <source>
        <dbReference type="SMART" id="SM00906"/>
    </source>
</evidence>
<dbReference type="PANTHER" id="PTHR31668">
    <property type="entry name" value="GLUCOSE TRANSPORT TRANSCRIPTION REGULATOR RGT1-RELATED-RELATED"/>
    <property type="match status" value="1"/>
</dbReference>
<feature type="region of interest" description="Disordered" evidence="2">
    <location>
        <begin position="1"/>
        <end position="24"/>
    </location>
</feature>
<proteinExistence type="predicted"/>
<evidence type="ECO:0000256" key="1">
    <source>
        <dbReference type="ARBA" id="ARBA00023242"/>
    </source>
</evidence>
<dbReference type="PANTHER" id="PTHR31668:SF10">
    <property type="entry name" value="ZN(II)2CYS6 TRANSCRIPTION FACTOR (EUROFUNG)"/>
    <property type="match status" value="1"/>
</dbReference>
<evidence type="ECO:0000313" key="4">
    <source>
        <dbReference type="EMBL" id="KAL2798032.1"/>
    </source>
</evidence>
<dbReference type="InterPro" id="IPR007219">
    <property type="entry name" value="XnlR_reg_dom"/>
</dbReference>
<evidence type="ECO:0000256" key="2">
    <source>
        <dbReference type="SAM" id="MobiDB-lite"/>
    </source>
</evidence>
<dbReference type="InterPro" id="IPR050797">
    <property type="entry name" value="Carb_Metab_Trans_Reg"/>
</dbReference>
<accession>A0ABR4GGC4</accession>